<evidence type="ECO:0000313" key="3">
    <source>
        <dbReference type="Proteomes" id="UP000324222"/>
    </source>
</evidence>
<evidence type="ECO:0000313" key="2">
    <source>
        <dbReference type="EMBL" id="MPC44096.1"/>
    </source>
</evidence>
<dbReference type="Proteomes" id="UP000324222">
    <property type="component" value="Unassembled WGS sequence"/>
</dbReference>
<protein>
    <submittedName>
        <fullName evidence="2">Uncharacterized protein</fullName>
    </submittedName>
</protein>
<proteinExistence type="predicted"/>
<feature type="region of interest" description="Disordered" evidence="1">
    <location>
        <begin position="43"/>
        <end position="71"/>
    </location>
</feature>
<sequence>MTRRGTAAEKRKDARRKGGRGSERSLSFSKARDIIGIVAFKSGNNTTEGVPATCLVEREEEEKRKKRERGN</sequence>
<feature type="region of interest" description="Disordered" evidence="1">
    <location>
        <begin position="1"/>
        <end position="28"/>
    </location>
</feature>
<name>A0A5B7FFF9_PORTR</name>
<dbReference type="AlphaFoldDB" id="A0A5B7FFF9"/>
<keyword evidence="3" id="KW-1185">Reference proteome</keyword>
<reference evidence="2 3" key="1">
    <citation type="submission" date="2019-05" db="EMBL/GenBank/DDBJ databases">
        <title>Another draft genome of Portunus trituberculatus and its Hox gene families provides insights of decapod evolution.</title>
        <authorList>
            <person name="Jeong J.-H."/>
            <person name="Song I."/>
            <person name="Kim S."/>
            <person name="Choi T."/>
            <person name="Kim D."/>
            <person name="Ryu S."/>
            <person name="Kim W."/>
        </authorList>
    </citation>
    <scope>NUCLEOTIDE SEQUENCE [LARGE SCALE GENOMIC DNA]</scope>
    <source>
        <tissue evidence="2">Muscle</tissue>
    </source>
</reference>
<dbReference type="EMBL" id="VSRR010006125">
    <property type="protein sequence ID" value="MPC44096.1"/>
    <property type="molecule type" value="Genomic_DNA"/>
</dbReference>
<evidence type="ECO:0000256" key="1">
    <source>
        <dbReference type="SAM" id="MobiDB-lite"/>
    </source>
</evidence>
<gene>
    <name evidence="2" type="ORF">E2C01_037759</name>
</gene>
<comment type="caution">
    <text evidence="2">The sequence shown here is derived from an EMBL/GenBank/DDBJ whole genome shotgun (WGS) entry which is preliminary data.</text>
</comment>
<accession>A0A5B7FFF9</accession>
<feature type="compositionally biased region" description="Basic and acidic residues" evidence="1">
    <location>
        <begin position="1"/>
        <end position="12"/>
    </location>
</feature>
<organism evidence="2 3">
    <name type="scientific">Portunus trituberculatus</name>
    <name type="common">Swimming crab</name>
    <name type="synonym">Neptunus trituberculatus</name>
    <dbReference type="NCBI Taxonomy" id="210409"/>
    <lineage>
        <taxon>Eukaryota</taxon>
        <taxon>Metazoa</taxon>
        <taxon>Ecdysozoa</taxon>
        <taxon>Arthropoda</taxon>
        <taxon>Crustacea</taxon>
        <taxon>Multicrustacea</taxon>
        <taxon>Malacostraca</taxon>
        <taxon>Eumalacostraca</taxon>
        <taxon>Eucarida</taxon>
        <taxon>Decapoda</taxon>
        <taxon>Pleocyemata</taxon>
        <taxon>Brachyura</taxon>
        <taxon>Eubrachyura</taxon>
        <taxon>Portunoidea</taxon>
        <taxon>Portunidae</taxon>
        <taxon>Portuninae</taxon>
        <taxon>Portunus</taxon>
    </lineage>
</organism>